<proteinExistence type="predicted"/>
<dbReference type="Pfam" id="PF00646">
    <property type="entry name" value="F-box"/>
    <property type="match status" value="1"/>
</dbReference>
<comment type="caution">
    <text evidence="2">The sequence shown here is derived from an EMBL/GenBank/DDBJ whole genome shotgun (WGS) entry which is preliminary data.</text>
</comment>
<dbReference type="SMART" id="SM00256">
    <property type="entry name" value="FBOX"/>
    <property type="match status" value="2"/>
</dbReference>
<feature type="domain" description="F-box" evidence="1">
    <location>
        <begin position="1"/>
        <end position="47"/>
    </location>
</feature>
<dbReference type="SUPFAM" id="SSF81383">
    <property type="entry name" value="F-box domain"/>
    <property type="match status" value="2"/>
</dbReference>
<dbReference type="SUPFAM" id="SSF50965">
    <property type="entry name" value="Galactose oxidase, central domain"/>
    <property type="match status" value="1"/>
</dbReference>
<feature type="domain" description="F-box" evidence="1">
    <location>
        <begin position="420"/>
        <end position="466"/>
    </location>
</feature>
<dbReference type="PROSITE" id="PS50181">
    <property type="entry name" value="FBOX"/>
    <property type="match status" value="2"/>
</dbReference>
<reference evidence="2" key="1">
    <citation type="submission" date="2020-11" db="EMBL/GenBank/DDBJ databases">
        <authorList>
            <consortium name="DOE Joint Genome Institute"/>
            <person name="Ahrendt S."/>
            <person name="Riley R."/>
            <person name="Andreopoulos W."/>
            <person name="Labutti K."/>
            <person name="Pangilinan J."/>
            <person name="Ruiz-Duenas F.J."/>
            <person name="Barrasa J.M."/>
            <person name="Sanchez-Garcia M."/>
            <person name="Camarero S."/>
            <person name="Miyauchi S."/>
            <person name="Serrano A."/>
            <person name="Linde D."/>
            <person name="Babiker R."/>
            <person name="Drula E."/>
            <person name="Ayuso-Fernandez I."/>
            <person name="Pacheco R."/>
            <person name="Padilla G."/>
            <person name="Ferreira P."/>
            <person name="Barriuso J."/>
            <person name="Kellner H."/>
            <person name="Castanera R."/>
            <person name="Alfaro M."/>
            <person name="Ramirez L."/>
            <person name="Pisabarro A.G."/>
            <person name="Kuo A."/>
            <person name="Tritt A."/>
            <person name="Lipzen A."/>
            <person name="He G."/>
            <person name="Yan M."/>
            <person name="Ng V."/>
            <person name="Cullen D."/>
            <person name="Martin F."/>
            <person name="Rosso M.-N."/>
            <person name="Henrissat B."/>
            <person name="Hibbett D."/>
            <person name="Martinez A.T."/>
            <person name="Grigoriev I.V."/>
        </authorList>
    </citation>
    <scope>NUCLEOTIDE SEQUENCE</scope>
    <source>
        <strain evidence="2">AH 40177</strain>
    </source>
</reference>
<dbReference type="EMBL" id="JADNRY010000216">
    <property type="protein sequence ID" value="KAF9061048.1"/>
    <property type="molecule type" value="Genomic_DNA"/>
</dbReference>
<evidence type="ECO:0000259" key="1">
    <source>
        <dbReference type="PROSITE" id="PS50181"/>
    </source>
</evidence>
<name>A0A9P5PCQ9_9AGAR</name>
<dbReference type="AlphaFoldDB" id="A0A9P5PCQ9"/>
<dbReference type="InterPro" id="IPR011043">
    <property type="entry name" value="Gal_Oxase/kelch_b-propeller"/>
</dbReference>
<evidence type="ECO:0000313" key="2">
    <source>
        <dbReference type="EMBL" id="KAF9061048.1"/>
    </source>
</evidence>
<accession>A0A9P5PCQ9</accession>
<evidence type="ECO:0000313" key="3">
    <source>
        <dbReference type="Proteomes" id="UP000772434"/>
    </source>
</evidence>
<organism evidence="2 3">
    <name type="scientific">Rhodocollybia butyracea</name>
    <dbReference type="NCBI Taxonomy" id="206335"/>
    <lineage>
        <taxon>Eukaryota</taxon>
        <taxon>Fungi</taxon>
        <taxon>Dikarya</taxon>
        <taxon>Basidiomycota</taxon>
        <taxon>Agaricomycotina</taxon>
        <taxon>Agaricomycetes</taxon>
        <taxon>Agaricomycetidae</taxon>
        <taxon>Agaricales</taxon>
        <taxon>Marasmiineae</taxon>
        <taxon>Omphalotaceae</taxon>
        <taxon>Rhodocollybia</taxon>
    </lineage>
</organism>
<gene>
    <name evidence="2" type="ORF">BDP27DRAFT_1369984</name>
</gene>
<keyword evidence="3" id="KW-1185">Reference proteome</keyword>
<dbReference type="Pfam" id="PF12937">
    <property type="entry name" value="F-box-like"/>
    <property type="match status" value="1"/>
</dbReference>
<sequence length="601" mass="68071">MSLLIELPNDVLFNIFKLLRPPDIFSVQKTCKRFLAITMDRYLWTSAYKCSEDDFLPVIDPDSQTVGKVERILLRSYRLDTLWTTPSAKPVTRRFGQLTSRPMASTLWSFSGPKSIKVAISLSGIRGYDVPDDACLLLTFAQSRIAKDSRVHSLFWNTQSRTMSSLHINPLGDVTVGDLSFLDIDNEMYLSGDEFAVVAQPTFRAVHIPSQAVYPIHSTSGMPVDNNNSAPIFLPGGYVLFHTGFFHELSDHHFQIYRLSCHTSAWTPLLPTHQGHFGCAAASLLSSDISLNSFSESTGRIWLLVDTQKEQHILCITVRTGGRLDFSVVSRLDMPMELNLLVHPRGKSRGVALPKDGPELCWRWELSLVSMDLREPFIRIGPQLEIDYMDVLAVDGSRGFLVTIDGVADRIDSLLLLSPMLLLVELPEDVLFNIVRFLQPGDIFSIRKTCKCLLAITKYRHVWVTAYKSCEDDFLPVVDLASQTIDDLQRVLLRYHQLETLWTTPSAKPCRKKFWSIDAAAYGIVPRDTDVAEVYQGHYLVLRSDQAILVFDLRTKDAIFRYDAPEDTRLRFLDSELGVGATRIFNNDTDFCLLFCFTYSK</sequence>
<dbReference type="Gene3D" id="1.20.1280.50">
    <property type="match status" value="1"/>
</dbReference>
<dbReference type="InterPro" id="IPR036047">
    <property type="entry name" value="F-box-like_dom_sf"/>
</dbReference>
<protein>
    <recommendedName>
        <fullName evidence="1">F-box domain-containing protein</fullName>
    </recommendedName>
</protein>
<dbReference type="Proteomes" id="UP000772434">
    <property type="component" value="Unassembled WGS sequence"/>
</dbReference>
<dbReference type="InterPro" id="IPR001810">
    <property type="entry name" value="F-box_dom"/>
</dbReference>
<dbReference type="OrthoDB" id="3211970at2759"/>